<keyword evidence="3" id="KW-1185">Reference proteome</keyword>
<feature type="transmembrane region" description="Helical" evidence="1">
    <location>
        <begin position="68"/>
        <end position="89"/>
    </location>
</feature>
<accession>A0ABQ8UHH2</accession>
<evidence type="ECO:0000313" key="2">
    <source>
        <dbReference type="EMBL" id="KAJ4456875.1"/>
    </source>
</evidence>
<evidence type="ECO:0000256" key="1">
    <source>
        <dbReference type="SAM" id="Phobius"/>
    </source>
</evidence>
<sequence length="265" mass="30121">MGCKSVFNKESLSLKPRPRLQGEFPDAGSAYAQIVTSFLMHCYCRRLIFTRLLIPATRSQQVAGFGSLLVQFLGWLAAAGLLVLCSFPVRVIEQAFVREIYNSTPHYVGAVLFFSCGILQQCIFAAIEWYHIHANLRTGIHPQLGRWLPILRGLLSLSAISTFGVMIGFMITDFVMTPNWWSPASQSPWANLVAIFEFITIGLLVLLQSLVTFEFWGIGFKTSIKPPRLKNIRFRRAYQREHNWRKSLRVRHESRESEAAAQPSI</sequence>
<dbReference type="EMBL" id="JAPMOS010000059">
    <property type="protein sequence ID" value="KAJ4456875.1"/>
    <property type="molecule type" value="Genomic_DNA"/>
</dbReference>
<protein>
    <submittedName>
        <fullName evidence="2">Uncharacterized protein</fullName>
    </submittedName>
</protein>
<proteinExistence type="predicted"/>
<gene>
    <name evidence="2" type="ORF">PAPYR_7801</name>
</gene>
<feature type="transmembrane region" description="Helical" evidence="1">
    <location>
        <begin position="109"/>
        <end position="130"/>
    </location>
</feature>
<dbReference type="Proteomes" id="UP001141327">
    <property type="component" value="Unassembled WGS sequence"/>
</dbReference>
<reference evidence="2" key="1">
    <citation type="journal article" date="2022" name="bioRxiv">
        <title>Genomics of Preaxostyla Flagellates Illuminates Evolutionary Transitions and the Path Towards Mitochondrial Loss.</title>
        <authorList>
            <person name="Novak L.V.F."/>
            <person name="Treitli S.C."/>
            <person name="Pyrih J."/>
            <person name="Halakuc P."/>
            <person name="Pipaliya S.V."/>
            <person name="Vacek V."/>
            <person name="Brzon O."/>
            <person name="Soukal P."/>
            <person name="Eme L."/>
            <person name="Dacks J.B."/>
            <person name="Karnkowska A."/>
            <person name="Elias M."/>
            <person name="Hampl V."/>
        </authorList>
    </citation>
    <scope>NUCLEOTIDE SEQUENCE</scope>
    <source>
        <strain evidence="2">RCP-MX</strain>
    </source>
</reference>
<name>A0ABQ8UHH2_9EUKA</name>
<feature type="transmembrane region" description="Helical" evidence="1">
    <location>
        <begin position="150"/>
        <end position="172"/>
    </location>
</feature>
<evidence type="ECO:0000313" key="3">
    <source>
        <dbReference type="Proteomes" id="UP001141327"/>
    </source>
</evidence>
<organism evidence="2 3">
    <name type="scientific">Paratrimastix pyriformis</name>
    <dbReference type="NCBI Taxonomy" id="342808"/>
    <lineage>
        <taxon>Eukaryota</taxon>
        <taxon>Metamonada</taxon>
        <taxon>Preaxostyla</taxon>
        <taxon>Paratrimastigidae</taxon>
        <taxon>Paratrimastix</taxon>
    </lineage>
</organism>
<keyword evidence="1" id="KW-0472">Membrane</keyword>
<feature type="transmembrane region" description="Helical" evidence="1">
    <location>
        <begin position="192"/>
        <end position="218"/>
    </location>
</feature>
<keyword evidence="1" id="KW-1133">Transmembrane helix</keyword>
<comment type="caution">
    <text evidence="2">The sequence shown here is derived from an EMBL/GenBank/DDBJ whole genome shotgun (WGS) entry which is preliminary data.</text>
</comment>
<keyword evidence="1" id="KW-0812">Transmembrane</keyword>